<dbReference type="PANTHER" id="PTHR11977">
    <property type="entry name" value="VILLIN"/>
    <property type="match status" value="1"/>
</dbReference>
<feature type="compositionally biased region" description="Pro residues" evidence="2">
    <location>
        <begin position="438"/>
        <end position="451"/>
    </location>
</feature>
<feature type="compositionally biased region" description="Low complexity" evidence="2">
    <location>
        <begin position="1"/>
        <end position="11"/>
    </location>
</feature>
<evidence type="ECO:0000256" key="2">
    <source>
        <dbReference type="SAM" id="MobiDB-lite"/>
    </source>
</evidence>
<feature type="region of interest" description="Disordered" evidence="2">
    <location>
        <begin position="1"/>
        <end position="24"/>
    </location>
</feature>
<feature type="compositionally biased region" description="Low complexity" evidence="2">
    <location>
        <begin position="121"/>
        <end position="142"/>
    </location>
</feature>
<feature type="compositionally biased region" description="Low complexity" evidence="2">
    <location>
        <begin position="402"/>
        <end position="413"/>
    </location>
</feature>
<reference evidence="3" key="1">
    <citation type="journal article" date="2019" name="Environ. Microbiol.">
        <title>Fungal ecological strategies reflected in gene transcription - a case study of two litter decomposers.</title>
        <authorList>
            <person name="Barbi F."/>
            <person name="Kohler A."/>
            <person name="Barry K."/>
            <person name="Baskaran P."/>
            <person name="Daum C."/>
            <person name="Fauchery L."/>
            <person name="Ihrmark K."/>
            <person name="Kuo A."/>
            <person name="LaButti K."/>
            <person name="Lipzen A."/>
            <person name="Morin E."/>
            <person name="Grigoriev I.V."/>
            <person name="Henrissat B."/>
            <person name="Lindahl B."/>
            <person name="Martin F."/>
        </authorList>
    </citation>
    <scope>NUCLEOTIDE SEQUENCE</scope>
    <source>
        <strain evidence="3">JB14</strain>
    </source>
</reference>
<proteinExistence type="predicted"/>
<feature type="compositionally biased region" description="Polar residues" evidence="2">
    <location>
        <begin position="227"/>
        <end position="258"/>
    </location>
</feature>
<feature type="region of interest" description="Disordered" evidence="2">
    <location>
        <begin position="203"/>
        <end position="284"/>
    </location>
</feature>
<feature type="compositionally biased region" description="Polar residues" evidence="2">
    <location>
        <begin position="540"/>
        <end position="550"/>
    </location>
</feature>
<keyword evidence="4" id="KW-1185">Reference proteome</keyword>
<feature type="region of interest" description="Disordered" evidence="2">
    <location>
        <begin position="537"/>
        <end position="743"/>
    </location>
</feature>
<feature type="region of interest" description="Disordered" evidence="2">
    <location>
        <begin position="323"/>
        <end position="511"/>
    </location>
</feature>
<feature type="compositionally biased region" description="Low complexity" evidence="2">
    <location>
        <begin position="625"/>
        <end position="639"/>
    </location>
</feature>
<feature type="compositionally biased region" description="Polar residues" evidence="2">
    <location>
        <begin position="69"/>
        <end position="80"/>
    </location>
</feature>
<protein>
    <recommendedName>
        <fullName evidence="5">Gelsolin-like domain-containing protein</fullName>
    </recommendedName>
</protein>
<sequence length="1258" mass="136301">MTSPSTPSRSRYSGLPKPDSAEGVGEWARKIKALQQQVDADEEAEHKRLQDEIAASRIARKRRSRGVASPTNLEFASSRESLPGVTDKPSTSVADRQQSQAEAFQKLSGSSSTHPPDAVNSIASARAWMSSASTSATASKPSGPISLAAFMGGRATGPVLNKHAPQQDAHDPTQFNQERTRITAPHPVFGKGGVAMPGMAATNRFPRKDANGSTPPVVSPKYGNGRTGVTSTLPTAIPSNSFPATSSRDVPVRQQNRSMSDRYHPRRLGAGAEQPAPRAGTNGLVPKIVRPHHIRMELESEHSAIRRPLSLLLLLYLPSNFSPPSKTPAQAPSFPPSKSPVVTPSLAKSIRPEPKPSPQGPQITLPNNTSPAFLKPPVQKEPTPSLSRLQGRGFVSNMVKASQSPPSSTQTTPDRSVPGARKATVLDRWQPRGASPSPTSPPPVAASPKPPVMRKSWTVDPTPSLKPAAVESPKPSRTLPLMSKDDSDPIHPRRDSQPMLNPQGTGLGSATTLVVFKPTTDEEELDSFGDVSELGVKRSSAATTMPSQQKLPVATGQPLNHPTKERARKPKKSRGPGGVKDEGSSASALSEPRNPVPQPRVEPSLATVTPPDPESPTRAEPPRPSLISRSSSGSGNVGRITDRWAEQAIIGVRPVGSSHQSSEPEPPKSSGMAGRRALPGLASSTPTPPNNNAPGVPRAFQVTHSEPPEKMVVSPSPPSKYPFEPTRPTTPNRHSRIPSTGNRPTVMDVAQAFADPDIHSPTAAEESPESEEEPEPLPMLKPTLRQNIIPPAFAEKRRSSYNEKYSALVLPPLKEEATPTPTPAGTLARGISPVVQAEIEQRQSVQDVFDHKSVRTASEISDVVQINHDDPPLPKINIDALLRAHQPSTSNTIADATTISVEVMIISGNNATAISRDPEIFYDAEVLAVIHRSKSKSTGLVSTAVWGWFGKNSQVSELERSKLEELSKRYGTTLIEVNQYEEPLDMLHVLGNKFAVRQGKRAHWSADNTAMHVVRSRKGVVFIDELDLNVRNLCSGFSYCLTVLESIYVWYGRGSLEAERKAALAYGRSLGADIVELEEGQDDGAEMFWMILGEDAFANANYWQWRPSAADAAPRVWVVSEPEVKPIEFMNVKDASTAVQVLDCLYEFFVVVGSQARAQRQNIRLALHVASELVKRVAVQKPYAPSIHVVVLPSQVPLDLKLHFRELDESLVNLKDVPDHMNLLSLNEAQDHLQRTSWEKFSLRDPLMLPLGIDPQLL</sequence>
<dbReference type="PANTHER" id="PTHR11977:SF51">
    <property type="entry name" value="PROTEIN FLIGHTLESS-1 HOMOLOG"/>
    <property type="match status" value="1"/>
</dbReference>
<gene>
    <name evidence="3" type="ORF">BT96DRAFT_968827</name>
</gene>
<dbReference type="InterPro" id="IPR029006">
    <property type="entry name" value="ADF-H/Gelsolin-like_dom_sf"/>
</dbReference>
<feature type="region of interest" description="Disordered" evidence="2">
    <location>
        <begin position="38"/>
        <end position="175"/>
    </location>
</feature>
<organism evidence="3 4">
    <name type="scientific">Gymnopus androsaceus JB14</name>
    <dbReference type="NCBI Taxonomy" id="1447944"/>
    <lineage>
        <taxon>Eukaryota</taxon>
        <taxon>Fungi</taxon>
        <taxon>Dikarya</taxon>
        <taxon>Basidiomycota</taxon>
        <taxon>Agaricomycotina</taxon>
        <taxon>Agaricomycetes</taxon>
        <taxon>Agaricomycetidae</taxon>
        <taxon>Agaricales</taxon>
        <taxon>Marasmiineae</taxon>
        <taxon>Omphalotaceae</taxon>
        <taxon>Gymnopus</taxon>
    </lineage>
</organism>
<feature type="compositionally biased region" description="Polar residues" evidence="2">
    <location>
        <begin position="88"/>
        <end position="114"/>
    </location>
</feature>
<feature type="compositionally biased region" description="Acidic residues" evidence="2">
    <location>
        <begin position="766"/>
        <end position="775"/>
    </location>
</feature>
<dbReference type="GO" id="GO:0051015">
    <property type="term" value="F:actin filament binding"/>
    <property type="evidence" value="ECO:0007669"/>
    <property type="project" value="InterPro"/>
</dbReference>
<feature type="region of interest" description="Disordered" evidence="2">
    <location>
        <begin position="759"/>
        <end position="778"/>
    </location>
</feature>
<evidence type="ECO:0000313" key="4">
    <source>
        <dbReference type="Proteomes" id="UP000799118"/>
    </source>
</evidence>
<feature type="compositionally biased region" description="Polar residues" evidence="2">
    <location>
        <begin position="360"/>
        <end position="371"/>
    </location>
</feature>
<evidence type="ECO:0000256" key="1">
    <source>
        <dbReference type="ARBA" id="ARBA00022737"/>
    </source>
</evidence>
<feature type="compositionally biased region" description="Polar residues" evidence="2">
    <location>
        <begin position="727"/>
        <end position="743"/>
    </location>
</feature>
<dbReference type="AlphaFoldDB" id="A0A6A4IG69"/>
<dbReference type="SUPFAM" id="SSF55753">
    <property type="entry name" value="Actin depolymerizing proteins"/>
    <property type="match status" value="1"/>
</dbReference>
<feature type="compositionally biased region" description="Polar residues" evidence="2">
    <location>
        <begin position="498"/>
        <end position="511"/>
    </location>
</feature>
<dbReference type="InterPro" id="IPR007122">
    <property type="entry name" value="Villin/Gelsolin"/>
</dbReference>
<keyword evidence="1" id="KW-0677">Repeat</keyword>
<evidence type="ECO:0000313" key="3">
    <source>
        <dbReference type="EMBL" id="KAE9411342.1"/>
    </source>
</evidence>
<dbReference type="Gene3D" id="3.40.20.10">
    <property type="entry name" value="Severin"/>
    <property type="match status" value="1"/>
</dbReference>
<evidence type="ECO:0008006" key="5">
    <source>
        <dbReference type="Google" id="ProtNLM"/>
    </source>
</evidence>
<feature type="compositionally biased region" description="Basic and acidic residues" evidence="2">
    <location>
        <begin position="483"/>
        <end position="496"/>
    </location>
</feature>
<dbReference type="Proteomes" id="UP000799118">
    <property type="component" value="Unassembled WGS sequence"/>
</dbReference>
<dbReference type="EMBL" id="ML769383">
    <property type="protein sequence ID" value="KAE9411342.1"/>
    <property type="molecule type" value="Genomic_DNA"/>
</dbReference>
<dbReference type="OrthoDB" id="6375767at2759"/>
<name>A0A6A4IG69_9AGAR</name>
<accession>A0A6A4IG69</accession>